<keyword evidence="11" id="KW-0539">Nucleus</keyword>
<sequence>MDQQAELCETYQLKWNFYSSYMHSCISTSLYNDSYADVALVTMDGHQVMAHRYILSYSSRYFAQILKYQRKVTTALPLMIVMPPEIDYKSLKVLLRYMYSGEAKVPKEILNNVLKGGDILQIKGLFREKENNEKSSKSNQPLLSPTTSTATSTPATTPTPTPIIAPSPPPLVPTSSVSQKSPKKLAVSASNVVSTTSTASSSGKILPKLAPKIVFIHKSKDNQQLYASATSKTNNKAKLLNFTLMAPQQSDGKKHNNTNKTVQEIENENNDESIVKTEPSIKESNLQYLMIKEEPVEWTETAMEVIESQDVYADVQCKSENEDPNEDEEEIEEDKMFSPLTCELCTETFTIPREWVRHVQTHTDMLPAKRRRRDSTGGSDSYENDSFPELMCDLCQKAFSTPADWVKHIQSAHTEFELHLSNKQNTGEPKGGKSKAPAGGNPNVDQGKYCADCKKTFPSNASMLIHKRSHTGEKPFSCEWCSKTFNVKSNLLRHLRTIHNKIVAATDVDNKEEESGSGN</sequence>
<dbReference type="PANTHER" id="PTHR23110:SF93">
    <property type="entry name" value="ZINC FINGER AND BTB DOMAIN-CONTAINING PROTEIN 14-LIKE PROTEIN"/>
    <property type="match status" value="1"/>
</dbReference>
<dbReference type="GO" id="GO:0003677">
    <property type="term" value="F:DNA binding"/>
    <property type="evidence" value="ECO:0007669"/>
    <property type="project" value="UniProtKB-KW"/>
</dbReference>
<feature type="compositionally biased region" description="Pro residues" evidence="13">
    <location>
        <begin position="157"/>
        <end position="172"/>
    </location>
</feature>
<dbReference type="GO" id="GO:0005634">
    <property type="term" value="C:nucleus"/>
    <property type="evidence" value="ECO:0007669"/>
    <property type="project" value="UniProtKB-SubCell"/>
</dbReference>
<dbReference type="Gene3D" id="3.30.160.60">
    <property type="entry name" value="Classic Zinc Finger"/>
    <property type="match status" value="3"/>
</dbReference>
<dbReference type="InterPro" id="IPR013087">
    <property type="entry name" value="Znf_C2H2_type"/>
</dbReference>
<feature type="compositionally biased region" description="Low complexity" evidence="13">
    <location>
        <begin position="137"/>
        <end position="156"/>
    </location>
</feature>
<feature type="domain" description="C2H2-type" evidence="15">
    <location>
        <begin position="340"/>
        <end position="367"/>
    </location>
</feature>
<comment type="subcellular location">
    <subcellularLocation>
        <location evidence="2">Nucleus</location>
    </subcellularLocation>
</comment>
<evidence type="ECO:0000313" key="17">
    <source>
        <dbReference type="Proteomes" id="UP001153712"/>
    </source>
</evidence>
<dbReference type="SMART" id="SM00225">
    <property type="entry name" value="BTB"/>
    <property type="match status" value="1"/>
</dbReference>
<evidence type="ECO:0000256" key="12">
    <source>
        <dbReference type="PROSITE-ProRule" id="PRU00042"/>
    </source>
</evidence>
<dbReference type="SUPFAM" id="SSF57667">
    <property type="entry name" value="beta-beta-alpha zinc fingers"/>
    <property type="match status" value="1"/>
</dbReference>
<dbReference type="PROSITE" id="PS50157">
    <property type="entry name" value="ZINC_FINGER_C2H2_2"/>
    <property type="match status" value="4"/>
</dbReference>
<dbReference type="Pfam" id="PF12874">
    <property type="entry name" value="zf-met"/>
    <property type="match status" value="1"/>
</dbReference>
<dbReference type="Pfam" id="PF00096">
    <property type="entry name" value="zf-C2H2"/>
    <property type="match status" value="2"/>
</dbReference>
<dbReference type="OrthoDB" id="6077919at2759"/>
<dbReference type="FunFam" id="3.30.160.60:FF:000771">
    <property type="entry name" value="zinc finger protein 648"/>
    <property type="match status" value="1"/>
</dbReference>
<accession>A0A9N9TIN7</accession>
<dbReference type="GO" id="GO:0048513">
    <property type="term" value="P:animal organ development"/>
    <property type="evidence" value="ECO:0007669"/>
    <property type="project" value="UniProtKB-ARBA"/>
</dbReference>
<dbReference type="InterPro" id="IPR036236">
    <property type="entry name" value="Znf_C2H2_sf"/>
</dbReference>
<dbReference type="GO" id="GO:0048666">
    <property type="term" value="P:neuron development"/>
    <property type="evidence" value="ECO:0007669"/>
    <property type="project" value="UniProtKB-ARBA"/>
</dbReference>
<gene>
    <name evidence="16" type="ORF">PHYEVI_LOCUS5710</name>
</gene>
<evidence type="ECO:0000256" key="11">
    <source>
        <dbReference type="ARBA" id="ARBA00023242"/>
    </source>
</evidence>
<dbReference type="GO" id="GO:0006357">
    <property type="term" value="P:regulation of transcription by RNA polymerase II"/>
    <property type="evidence" value="ECO:0007669"/>
    <property type="project" value="TreeGrafter"/>
</dbReference>
<evidence type="ECO:0000256" key="9">
    <source>
        <dbReference type="ARBA" id="ARBA00023125"/>
    </source>
</evidence>
<feature type="region of interest" description="Disordered" evidence="13">
    <location>
        <begin position="130"/>
        <end position="178"/>
    </location>
</feature>
<name>A0A9N9TIN7_PHYSR</name>
<dbReference type="SMART" id="SM00355">
    <property type="entry name" value="ZnF_C2H2"/>
    <property type="match status" value="4"/>
</dbReference>
<dbReference type="PANTHER" id="PTHR23110">
    <property type="entry name" value="BTB DOMAIN TRANSCRIPTION FACTOR"/>
    <property type="match status" value="1"/>
</dbReference>
<keyword evidence="10" id="KW-0804">Transcription</keyword>
<dbReference type="Gene3D" id="3.30.710.10">
    <property type="entry name" value="Potassium Channel Kv1.1, Chain A"/>
    <property type="match status" value="1"/>
</dbReference>
<evidence type="ECO:0000256" key="8">
    <source>
        <dbReference type="ARBA" id="ARBA00023015"/>
    </source>
</evidence>
<evidence type="ECO:0000256" key="1">
    <source>
        <dbReference type="ARBA" id="ARBA00003767"/>
    </source>
</evidence>
<comment type="function">
    <text evidence="1">May be involved in transcriptional regulation.</text>
</comment>
<evidence type="ECO:0000256" key="5">
    <source>
        <dbReference type="ARBA" id="ARBA00022737"/>
    </source>
</evidence>
<protein>
    <submittedName>
        <fullName evidence="16">Uncharacterized protein</fullName>
    </submittedName>
</protein>
<keyword evidence="7" id="KW-0862">Zinc</keyword>
<feature type="domain" description="C2H2-type" evidence="15">
    <location>
        <begin position="476"/>
        <end position="499"/>
    </location>
</feature>
<keyword evidence="9" id="KW-0238">DNA-binding</keyword>
<reference evidence="16" key="1">
    <citation type="submission" date="2022-01" db="EMBL/GenBank/DDBJ databases">
        <authorList>
            <person name="King R."/>
        </authorList>
    </citation>
    <scope>NUCLEOTIDE SEQUENCE</scope>
</reference>
<keyword evidence="8" id="KW-0805">Transcription regulation</keyword>
<evidence type="ECO:0000256" key="10">
    <source>
        <dbReference type="ARBA" id="ARBA00023163"/>
    </source>
</evidence>
<dbReference type="InterPro" id="IPR051095">
    <property type="entry name" value="Dros_DevTransReg"/>
</dbReference>
<dbReference type="InterPro" id="IPR000210">
    <property type="entry name" value="BTB/POZ_dom"/>
</dbReference>
<proteinExistence type="inferred from homology"/>
<comment type="similarity">
    <text evidence="3">Belongs to the krueppel C2H2-type zinc-finger protein family.</text>
</comment>
<evidence type="ECO:0000256" key="3">
    <source>
        <dbReference type="ARBA" id="ARBA00006991"/>
    </source>
</evidence>
<dbReference type="Pfam" id="PF00651">
    <property type="entry name" value="BTB"/>
    <property type="match status" value="1"/>
</dbReference>
<keyword evidence="17" id="KW-1185">Reference proteome</keyword>
<organism evidence="16 17">
    <name type="scientific">Phyllotreta striolata</name>
    <name type="common">Striped flea beetle</name>
    <name type="synonym">Crioceris striolata</name>
    <dbReference type="NCBI Taxonomy" id="444603"/>
    <lineage>
        <taxon>Eukaryota</taxon>
        <taxon>Metazoa</taxon>
        <taxon>Ecdysozoa</taxon>
        <taxon>Arthropoda</taxon>
        <taxon>Hexapoda</taxon>
        <taxon>Insecta</taxon>
        <taxon>Pterygota</taxon>
        <taxon>Neoptera</taxon>
        <taxon>Endopterygota</taxon>
        <taxon>Coleoptera</taxon>
        <taxon>Polyphaga</taxon>
        <taxon>Cucujiformia</taxon>
        <taxon>Chrysomeloidea</taxon>
        <taxon>Chrysomelidae</taxon>
        <taxon>Galerucinae</taxon>
        <taxon>Alticini</taxon>
        <taxon>Phyllotreta</taxon>
    </lineage>
</organism>
<keyword evidence="5" id="KW-0677">Repeat</keyword>
<dbReference type="EMBL" id="OU900095">
    <property type="protein sequence ID" value="CAG9859336.1"/>
    <property type="molecule type" value="Genomic_DNA"/>
</dbReference>
<evidence type="ECO:0000256" key="7">
    <source>
        <dbReference type="ARBA" id="ARBA00022833"/>
    </source>
</evidence>
<evidence type="ECO:0000256" key="4">
    <source>
        <dbReference type="ARBA" id="ARBA00022723"/>
    </source>
</evidence>
<feature type="region of interest" description="Disordered" evidence="13">
    <location>
        <begin position="421"/>
        <end position="443"/>
    </location>
</feature>
<dbReference type="InterPro" id="IPR011333">
    <property type="entry name" value="SKP1/BTB/POZ_sf"/>
</dbReference>
<feature type="domain" description="C2H2-type" evidence="15">
    <location>
        <begin position="448"/>
        <end position="475"/>
    </location>
</feature>
<evidence type="ECO:0000256" key="2">
    <source>
        <dbReference type="ARBA" id="ARBA00004123"/>
    </source>
</evidence>
<evidence type="ECO:0000259" key="15">
    <source>
        <dbReference type="PROSITE" id="PS50157"/>
    </source>
</evidence>
<evidence type="ECO:0000256" key="13">
    <source>
        <dbReference type="SAM" id="MobiDB-lite"/>
    </source>
</evidence>
<dbReference type="GO" id="GO:0008270">
    <property type="term" value="F:zinc ion binding"/>
    <property type="evidence" value="ECO:0007669"/>
    <property type="project" value="UniProtKB-KW"/>
</dbReference>
<dbReference type="PROSITE" id="PS00028">
    <property type="entry name" value="ZINC_FINGER_C2H2_1"/>
    <property type="match status" value="4"/>
</dbReference>
<evidence type="ECO:0000313" key="16">
    <source>
        <dbReference type="EMBL" id="CAG9859336.1"/>
    </source>
</evidence>
<dbReference type="GO" id="GO:0003006">
    <property type="term" value="P:developmental process involved in reproduction"/>
    <property type="evidence" value="ECO:0007669"/>
    <property type="project" value="UniProtKB-ARBA"/>
</dbReference>
<keyword evidence="4" id="KW-0479">Metal-binding</keyword>
<dbReference type="AlphaFoldDB" id="A0A9N9TIN7"/>
<feature type="domain" description="C2H2-type" evidence="15">
    <location>
        <begin position="390"/>
        <end position="414"/>
    </location>
</feature>
<dbReference type="PROSITE" id="PS50097">
    <property type="entry name" value="BTB"/>
    <property type="match status" value="1"/>
</dbReference>
<dbReference type="Proteomes" id="UP001153712">
    <property type="component" value="Chromosome 2"/>
</dbReference>
<feature type="domain" description="BTB" evidence="14">
    <location>
        <begin position="36"/>
        <end position="107"/>
    </location>
</feature>
<evidence type="ECO:0000256" key="6">
    <source>
        <dbReference type="ARBA" id="ARBA00022771"/>
    </source>
</evidence>
<dbReference type="SUPFAM" id="SSF54695">
    <property type="entry name" value="POZ domain"/>
    <property type="match status" value="1"/>
</dbReference>
<evidence type="ECO:0000259" key="14">
    <source>
        <dbReference type="PROSITE" id="PS50097"/>
    </source>
</evidence>
<keyword evidence="6 12" id="KW-0863">Zinc-finger</keyword>